<name>M0I548_9EURY</name>
<dbReference type="EC" id="5.4.99.27" evidence="4"/>
<dbReference type="InterPro" id="IPR011760">
    <property type="entry name" value="PsdUridine_synth_TruD_insert"/>
</dbReference>
<proteinExistence type="inferred from homology"/>
<evidence type="ECO:0000256" key="2">
    <source>
        <dbReference type="ARBA" id="ARBA00022694"/>
    </source>
</evidence>
<dbReference type="GO" id="GO:0003723">
    <property type="term" value="F:RNA binding"/>
    <property type="evidence" value="ECO:0007669"/>
    <property type="project" value="InterPro"/>
</dbReference>
<evidence type="ECO:0000259" key="5">
    <source>
        <dbReference type="PROSITE" id="PS50984"/>
    </source>
</evidence>
<dbReference type="NCBIfam" id="TIGR00094">
    <property type="entry name" value="tRNA_TruD_broad"/>
    <property type="match status" value="1"/>
</dbReference>
<evidence type="ECO:0000313" key="7">
    <source>
        <dbReference type="Proteomes" id="UP000011550"/>
    </source>
</evidence>
<dbReference type="PANTHER" id="PTHR13326">
    <property type="entry name" value="TRNA PSEUDOURIDINE SYNTHASE D"/>
    <property type="match status" value="1"/>
</dbReference>
<dbReference type="Gene3D" id="1.10.1510.30">
    <property type="match status" value="1"/>
</dbReference>
<keyword evidence="7" id="KW-1185">Reference proteome</keyword>
<dbReference type="Proteomes" id="UP000011550">
    <property type="component" value="Unassembled WGS sequence"/>
</dbReference>
<dbReference type="GO" id="GO:0160150">
    <property type="term" value="F:tRNA pseudouridine(13) synthase activity"/>
    <property type="evidence" value="ECO:0007669"/>
    <property type="project" value="UniProtKB-EC"/>
</dbReference>
<organism evidence="6 7">
    <name type="scientific">Haloferax mucosum ATCC BAA-1512</name>
    <dbReference type="NCBI Taxonomy" id="662479"/>
    <lineage>
        <taxon>Archaea</taxon>
        <taxon>Methanobacteriati</taxon>
        <taxon>Methanobacteriota</taxon>
        <taxon>Stenosarchaea group</taxon>
        <taxon>Halobacteria</taxon>
        <taxon>Halobacteriales</taxon>
        <taxon>Haloferacaceae</taxon>
        <taxon>Haloferax</taxon>
    </lineage>
</organism>
<sequence>MRESHSLERAVGIHHYVSDADGIGGVLRVEPEDFRVREVELDSLNIRPPDAPTGDFPNLVLRVTLRGWDTNDFAGRLSDDLGVSRERVSWAGTKDKHAVTTQLFTVHGGDADDVPEIPNADIEVVGRLGRTLDFGDLAGNGFRIRVRDPDQPEAVAEITDSLREFGGREDIVGVPNFFGHQRFGSIRPITHKVGLHVVRGEWREAVLAYCGGPTEDEPEATQVGRAVVDEEAESADPDWHRALDRIPGYLGYERGMLHRLAEDGSETDDDWRNALESVPSNLQRLFVNAAQSYAFNKMLSERLDRDLPFDEPVEGDVVCFADRDAPDGLELPDVSRLQTATGQRVDVMARHIERGRAFVTAPLVGTETELAGGEQGDIERAVLDELNLEPGDFDLPGNFRSTGTRRAILVRTDLEIDGRDETETADESIAFDFALPHGSYATAVMREYLKAGPLDL</sequence>
<dbReference type="Pfam" id="PF01142">
    <property type="entry name" value="TruD"/>
    <property type="match status" value="1"/>
</dbReference>
<dbReference type="GO" id="GO:0031119">
    <property type="term" value="P:tRNA pseudouridine synthesis"/>
    <property type="evidence" value="ECO:0007669"/>
    <property type="project" value="UniProtKB-UniRule"/>
</dbReference>
<comment type="caution">
    <text evidence="6">The sequence shown here is derived from an EMBL/GenBank/DDBJ whole genome shotgun (WGS) entry which is preliminary data.</text>
</comment>
<dbReference type="PATRIC" id="fig|662479.7.peg.3318"/>
<feature type="active site" description="Nucleophile" evidence="4">
    <location>
        <position position="95"/>
    </location>
</feature>
<dbReference type="RefSeq" id="WP_008321727.1">
    <property type="nucleotide sequence ID" value="NZ_AOLN01000018.1"/>
</dbReference>
<keyword evidence="3 4" id="KW-0413">Isomerase</keyword>
<dbReference type="Gene3D" id="3.30.2350.20">
    <property type="entry name" value="TruD, catalytic domain"/>
    <property type="match status" value="1"/>
</dbReference>
<dbReference type="NCBIfam" id="NF002158">
    <property type="entry name" value="PRK00984.2-3"/>
    <property type="match status" value="1"/>
</dbReference>
<dbReference type="AlphaFoldDB" id="M0I548"/>
<dbReference type="PROSITE" id="PS50984">
    <property type="entry name" value="TRUD"/>
    <property type="match status" value="1"/>
</dbReference>
<protein>
    <recommendedName>
        <fullName evidence="4">Probable tRNA pseudouridine synthase D</fullName>
        <ecNumber evidence="4">5.4.99.27</ecNumber>
    </recommendedName>
    <alternativeName>
        <fullName evidence="4">tRNA pseudouridine(13) synthase</fullName>
    </alternativeName>
    <alternativeName>
        <fullName evidence="4">tRNA pseudouridylate synthase D</fullName>
    </alternativeName>
    <alternativeName>
        <fullName evidence="4">tRNA-uridine isomerase D</fullName>
    </alternativeName>
</protein>
<dbReference type="InterPro" id="IPR020103">
    <property type="entry name" value="PsdUridine_synth_cat_dom_sf"/>
</dbReference>
<accession>M0I548</accession>
<dbReference type="InterPro" id="IPR001656">
    <property type="entry name" value="PsdUridine_synth_TruD"/>
</dbReference>
<dbReference type="OrthoDB" id="1798at2157"/>
<dbReference type="InterPro" id="IPR020119">
    <property type="entry name" value="PsdUridine_synth_TruD_CS"/>
</dbReference>
<dbReference type="EMBL" id="AOLN01000018">
    <property type="protein sequence ID" value="ELZ91896.1"/>
    <property type="molecule type" value="Genomic_DNA"/>
</dbReference>
<dbReference type="STRING" id="662479.C440_16329"/>
<dbReference type="Gene3D" id="3.30.70.3160">
    <property type="match status" value="1"/>
</dbReference>
<reference evidence="6 7" key="1">
    <citation type="journal article" date="2014" name="PLoS Genet.">
        <title>Phylogenetically driven sequencing of extremely halophilic archaea reveals strategies for static and dynamic osmo-response.</title>
        <authorList>
            <person name="Becker E.A."/>
            <person name="Seitzer P.M."/>
            <person name="Tritt A."/>
            <person name="Larsen D."/>
            <person name="Krusor M."/>
            <person name="Yao A.I."/>
            <person name="Wu D."/>
            <person name="Madern D."/>
            <person name="Eisen J.A."/>
            <person name="Darling A.E."/>
            <person name="Facciotti M.T."/>
        </authorList>
    </citation>
    <scope>NUCLEOTIDE SEQUENCE [LARGE SCALE GENOMIC DNA]</scope>
    <source>
        <strain evidence="6 7">ATCC BAA-1512</strain>
    </source>
</reference>
<comment type="similarity">
    <text evidence="1 4">Belongs to the pseudouridine synthase TruD family.</text>
</comment>
<dbReference type="InterPro" id="IPR042214">
    <property type="entry name" value="TruD_catalytic"/>
</dbReference>
<evidence type="ECO:0000256" key="4">
    <source>
        <dbReference type="HAMAP-Rule" id="MF_01082"/>
    </source>
</evidence>
<comment type="function">
    <text evidence="4">Could be responsible for synthesis of pseudouridine from uracil-13 in transfer RNAs.</text>
</comment>
<dbReference type="SUPFAM" id="SSF55120">
    <property type="entry name" value="Pseudouridine synthase"/>
    <property type="match status" value="1"/>
</dbReference>
<gene>
    <name evidence="4 6" type="primary">truD</name>
    <name evidence="6" type="ORF">C440_16329</name>
</gene>
<evidence type="ECO:0000256" key="1">
    <source>
        <dbReference type="ARBA" id="ARBA00007953"/>
    </source>
</evidence>
<dbReference type="PROSITE" id="PS01268">
    <property type="entry name" value="UPF0024"/>
    <property type="match status" value="1"/>
</dbReference>
<evidence type="ECO:0000256" key="3">
    <source>
        <dbReference type="ARBA" id="ARBA00023235"/>
    </source>
</evidence>
<comment type="catalytic activity">
    <reaction evidence="4">
        <text>uridine(13) in tRNA = pseudouridine(13) in tRNA</text>
        <dbReference type="Rhea" id="RHEA:42540"/>
        <dbReference type="Rhea" id="RHEA-COMP:10105"/>
        <dbReference type="Rhea" id="RHEA-COMP:10106"/>
        <dbReference type="ChEBI" id="CHEBI:65314"/>
        <dbReference type="ChEBI" id="CHEBI:65315"/>
        <dbReference type="EC" id="5.4.99.27"/>
    </reaction>
</comment>
<feature type="domain" description="TRUD" evidence="5">
    <location>
        <begin position="173"/>
        <end position="410"/>
    </location>
</feature>
<evidence type="ECO:0000313" key="6">
    <source>
        <dbReference type="EMBL" id="ELZ91896.1"/>
    </source>
</evidence>
<keyword evidence="2 4" id="KW-0819">tRNA processing</keyword>
<dbReference type="HAMAP" id="MF_01082">
    <property type="entry name" value="TruD"/>
    <property type="match status" value="1"/>
</dbReference>
<dbReference type="PIRSF" id="PIRSF037016">
    <property type="entry name" value="Pseudouridin_synth_euk_prd"/>
    <property type="match status" value="1"/>
</dbReference>
<dbReference type="PANTHER" id="PTHR13326:SF21">
    <property type="entry name" value="PSEUDOURIDYLATE SYNTHASE PUS7L"/>
    <property type="match status" value="1"/>
</dbReference>